<sequence>MRFKDDPNKLNRSKEISALESHFKELHPKLSDSTKKKVLKINKSQISASTTGYKFTRKAEKSPEQSSHAELSPLPLKQLDVLLQDPENDPQELQKQKTELLALPVDAEYGDLMQIMESNRRRSVFDNDFYNDPHITIQDMK</sequence>
<name>A0A7S3JJD9_9SPIT</name>
<evidence type="ECO:0000313" key="2">
    <source>
        <dbReference type="EMBL" id="CAE0356833.1"/>
    </source>
</evidence>
<dbReference type="AlphaFoldDB" id="A0A7S3JJD9"/>
<dbReference type="EMBL" id="HBII01037094">
    <property type="protein sequence ID" value="CAE0356833.1"/>
    <property type="molecule type" value="Transcribed_RNA"/>
</dbReference>
<feature type="region of interest" description="Disordered" evidence="1">
    <location>
        <begin position="51"/>
        <end position="73"/>
    </location>
</feature>
<organism evidence="2">
    <name type="scientific">Euplotes harpa</name>
    <dbReference type="NCBI Taxonomy" id="151035"/>
    <lineage>
        <taxon>Eukaryota</taxon>
        <taxon>Sar</taxon>
        <taxon>Alveolata</taxon>
        <taxon>Ciliophora</taxon>
        <taxon>Intramacronucleata</taxon>
        <taxon>Spirotrichea</taxon>
        <taxon>Hypotrichia</taxon>
        <taxon>Euplotida</taxon>
        <taxon>Euplotidae</taxon>
        <taxon>Euplotes</taxon>
    </lineage>
</organism>
<accession>A0A7S3JJD9</accession>
<evidence type="ECO:0000256" key="1">
    <source>
        <dbReference type="SAM" id="MobiDB-lite"/>
    </source>
</evidence>
<protein>
    <submittedName>
        <fullName evidence="2">Uncharacterized protein</fullName>
    </submittedName>
</protein>
<proteinExistence type="predicted"/>
<reference evidence="2" key="1">
    <citation type="submission" date="2021-01" db="EMBL/GenBank/DDBJ databases">
        <authorList>
            <person name="Corre E."/>
            <person name="Pelletier E."/>
            <person name="Niang G."/>
            <person name="Scheremetjew M."/>
            <person name="Finn R."/>
            <person name="Kale V."/>
            <person name="Holt S."/>
            <person name="Cochrane G."/>
            <person name="Meng A."/>
            <person name="Brown T."/>
            <person name="Cohen L."/>
        </authorList>
    </citation>
    <scope>NUCLEOTIDE SEQUENCE</scope>
    <source>
        <strain evidence="2">FSP1.4</strain>
    </source>
</reference>
<gene>
    <name evidence="2" type="ORF">EHAR0213_LOCUS15750</name>
</gene>